<evidence type="ECO:0000256" key="9">
    <source>
        <dbReference type="ARBA" id="ARBA00056661"/>
    </source>
</evidence>
<comment type="function">
    <text evidence="9">Catalyzes the interconversion of glyceraldehyde 3-phosphate and dihydroxyacetone phosphate in the glycolytic and gluconeogenic pathways.</text>
</comment>
<dbReference type="CDD" id="cd00311">
    <property type="entry name" value="TIM"/>
    <property type="match status" value="1"/>
</dbReference>
<dbReference type="GO" id="GO:0004807">
    <property type="term" value="F:triose-phosphate isomerase activity"/>
    <property type="evidence" value="ECO:0007669"/>
    <property type="project" value="UniProtKB-EC"/>
</dbReference>
<dbReference type="GO" id="GO:0005829">
    <property type="term" value="C:cytosol"/>
    <property type="evidence" value="ECO:0007669"/>
    <property type="project" value="TreeGrafter"/>
</dbReference>
<dbReference type="InterPro" id="IPR022896">
    <property type="entry name" value="TrioseP_Isoase_bac/euk"/>
</dbReference>
<gene>
    <name evidence="11" type="ORF">NSCI0253_LOCUS32160</name>
</gene>
<dbReference type="UniPathway" id="UPA00109">
    <property type="reaction ID" value="UER00189"/>
</dbReference>
<dbReference type="InterPro" id="IPR035990">
    <property type="entry name" value="TIM_sf"/>
</dbReference>
<evidence type="ECO:0000256" key="4">
    <source>
        <dbReference type="ARBA" id="ARBA00011738"/>
    </source>
</evidence>
<dbReference type="FunFam" id="3.20.20.70:FF:000016">
    <property type="entry name" value="Triosephosphate isomerase"/>
    <property type="match status" value="1"/>
</dbReference>
<dbReference type="EC" id="5.3.1.1" evidence="10"/>
<dbReference type="AlphaFoldDB" id="A0A7S1AL24"/>
<dbReference type="InterPro" id="IPR000652">
    <property type="entry name" value="Triosephosphate_isomerase"/>
</dbReference>
<dbReference type="PROSITE" id="PS51440">
    <property type="entry name" value="TIM_2"/>
    <property type="match status" value="1"/>
</dbReference>
<evidence type="ECO:0000256" key="1">
    <source>
        <dbReference type="ARBA" id="ARBA00004680"/>
    </source>
</evidence>
<dbReference type="HAMAP" id="MF_00147_B">
    <property type="entry name" value="TIM_B"/>
    <property type="match status" value="1"/>
</dbReference>
<dbReference type="Gene3D" id="3.20.20.70">
    <property type="entry name" value="Aldolase class I"/>
    <property type="match status" value="1"/>
</dbReference>
<reference evidence="11" key="1">
    <citation type="submission" date="2021-01" db="EMBL/GenBank/DDBJ databases">
        <authorList>
            <person name="Corre E."/>
            <person name="Pelletier E."/>
            <person name="Niang G."/>
            <person name="Scheremetjew M."/>
            <person name="Finn R."/>
            <person name="Kale V."/>
            <person name="Holt S."/>
            <person name="Cochrane G."/>
            <person name="Meng A."/>
            <person name="Brown T."/>
            <person name="Cohen L."/>
        </authorList>
    </citation>
    <scope>NUCLEOTIDE SEQUENCE</scope>
</reference>
<dbReference type="Pfam" id="PF00121">
    <property type="entry name" value="TIM"/>
    <property type="match status" value="1"/>
</dbReference>
<evidence type="ECO:0000256" key="8">
    <source>
        <dbReference type="ARBA" id="ARBA00052432"/>
    </source>
</evidence>
<dbReference type="GO" id="GO:0019563">
    <property type="term" value="P:glycerol catabolic process"/>
    <property type="evidence" value="ECO:0007669"/>
    <property type="project" value="TreeGrafter"/>
</dbReference>
<keyword evidence="7 10" id="KW-0413">Isomerase</keyword>
<evidence type="ECO:0000256" key="3">
    <source>
        <dbReference type="ARBA" id="ARBA00007422"/>
    </source>
</evidence>
<dbReference type="EMBL" id="HBFQ01045246">
    <property type="protein sequence ID" value="CAD8857808.1"/>
    <property type="molecule type" value="Transcribed_RNA"/>
</dbReference>
<dbReference type="GO" id="GO:0046166">
    <property type="term" value="P:glyceraldehyde-3-phosphate biosynthetic process"/>
    <property type="evidence" value="ECO:0007669"/>
    <property type="project" value="TreeGrafter"/>
</dbReference>
<name>A0A7S1AL24_NOCSC</name>
<dbReference type="NCBIfam" id="TIGR00419">
    <property type="entry name" value="tim"/>
    <property type="match status" value="1"/>
</dbReference>
<dbReference type="GO" id="GO:0006096">
    <property type="term" value="P:glycolytic process"/>
    <property type="evidence" value="ECO:0007669"/>
    <property type="project" value="UniProtKB-UniPathway"/>
</dbReference>
<evidence type="ECO:0000256" key="7">
    <source>
        <dbReference type="ARBA" id="ARBA00023235"/>
    </source>
</evidence>
<dbReference type="UniPathway" id="UPA00138"/>
<dbReference type="GO" id="GO:0006094">
    <property type="term" value="P:gluconeogenesis"/>
    <property type="evidence" value="ECO:0007669"/>
    <property type="project" value="UniProtKB-UniPathway"/>
</dbReference>
<sequence>MPRKFCIGGNWKSNPATVATVKELCAAFRACKFDSEKVDVILCPVGLHGAVALDALGDCGIEIGIQNVSKTGPGAFTGEVTSAMAAEVGYKWCLIGHSERRARYGETIADTCTKLTEAQNAGLKIMFCIGESLEEREAGATDDVNKQQLQDALPLVKDWDKFVIAYEPVWAIGTGKVATPDQAEETHRNIRNYIAGVMGADVAERVRIQYGGSASPENIEGLASKPNIDGFLVGGASLKPAFTKMIEHLNGL</sequence>
<comment type="subunit">
    <text evidence="4">Homodimer.</text>
</comment>
<organism evidence="11">
    <name type="scientific">Noctiluca scintillans</name>
    <name type="common">Sea sparkle</name>
    <name type="synonym">Red tide dinoflagellate</name>
    <dbReference type="NCBI Taxonomy" id="2966"/>
    <lineage>
        <taxon>Eukaryota</taxon>
        <taxon>Sar</taxon>
        <taxon>Alveolata</taxon>
        <taxon>Dinophyceae</taxon>
        <taxon>Noctilucales</taxon>
        <taxon>Noctilucaceae</taxon>
        <taxon>Noctiluca</taxon>
    </lineage>
</organism>
<dbReference type="PANTHER" id="PTHR21139">
    <property type="entry name" value="TRIOSEPHOSPHATE ISOMERASE"/>
    <property type="match status" value="1"/>
</dbReference>
<proteinExistence type="inferred from homology"/>
<evidence type="ECO:0000256" key="6">
    <source>
        <dbReference type="ARBA" id="ARBA00023152"/>
    </source>
</evidence>
<evidence type="ECO:0000256" key="2">
    <source>
        <dbReference type="ARBA" id="ARBA00004742"/>
    </source>
</evidence>
<evidence type="ECO:0000256" key="5">
    <source>
        <dbReference type="ARBA" id="ARBA00022432"/>
    </source>
</evidence>
<keyword evidence="6 10" id="KW-0324">Glycolysis</keyword>
<evidence type="ECO:0000313" key="11">
    <source>
        <dbReference type="EMBL" id="CAD8857808.1"/>
    </source>
</evidence>
<comment type="similarity">
    <text evidence="3 10">Belongs to the triosephosphate isomerase family.</text>
</comment>
<evidence type="ECO:0000256" key="10">
    <source>
        <dbReference type="RuleBase" id="RU363013"/>
    </source>
</evidence>
<comment type="catalytic activity">
    <reaction evidence="8">
        <text>D-glyceraldehyde 3-phosphate = dihydroxyacetone phosphate</text>
        <dbReference type="Rhea" id="RHEA:18585"/>
        <dbReference type="ChEBI" id="CHEBI:57642"/>
        <dbReference type="ChEBI" id="CHEBI:59776"/>
        <dbReference type="EC" id="5.3.1.1"/>
    </reaction>
    <physiologicalReaction direction="left-to-right" evidence="8">
        <dbReference type="Rhea" id="RHEA:18586"/>
    </physiologicalReaction>
</comment>
<comment type="pathway">
    <text evidence="2 10">Carbohydrate biosynthesis; gluconeogenesis.</text>
</comment>
<comment type="pathway">
    <text evidence="1 10">Carbohydrate degradation; glycolysis; D-glyceraldehyde 3-phosphate from glycerone phosphate: step 1/1.</text>
</comment>
<dbReference type="SUPFAM" id="SSF51351">
    <property type="entry name" value="Triosephosphate isomerase (TIM)"/>
    <property type="match status" value="1"/>
</dbReference>
<keyword evidence="5 10" id="KW-0312">Gluconeogenesis</keyword>
<dbReference type="PROSITE" id="PS00171">
    <property type="entry name" value="TIM_1"/>
    <property type="match status" value="1"/>
</dbReference>
<dbReference type="PANTHER" id="PTHR21139:SF2">
    <property type="entry name" value="TRIOSEPHOSPHATE ISOMERASE"/>
    <property type="match status" value="1"/>
</dbReference>
<dbReference type="InterPro" id="IPR020861">
    <property type="entry name" value="Triosephosphate_isomerase_AS"/>
</dbReference>
<protein>
    <recommendedName>
        <fullName evidence="10">Triosephosphate isomerase</fullName>
        <ecNumber evidence="10">5.3.1.1</ecNumber>
    </recommendedName>
</protein>
<accession>A0A7S1AL24</accession>
<dbReference type="InterPro" id="IPR013785">
    <property type="entry name" value="Aldolase_TIM"/>
</dbReference>